<accession>A0A4R3Z262</accession>
<dbReference type="PIRSF" id="PIRSF005496">
    <property type="entry name" value="ATP_hel_hrpB"/>
    <property type="match status" value="1"/>
</dbReference>
<dbReference type="GO" id="GO:0016787">
    <property type="term" value="F:hydrolase activity"/>
    <property type="evidence" value="ECO:0007669"/>
    <property type="project" value="UniProtKB-KW"/>
</dbReference>
<evidence type="ECO:0000313" key="8">
    <source>
        <dbReference type="EMBL" id="TCV99196.1"/>
    </source>
</evidence>
<feature type="domain" description="Helicase C-terminal" evidence="7">
    <location>
        <begin position="227"/>
        <end position="392"/>
    </location>
</feature>
<dbReference type="GO" id="GO:0003676">
    <property type="term" value="F:nucleic acid binding"/>
    <property type="evidence" value="ECO:0007669"/>
    <property type="project" value="InterPro"/>
</dbReference>
<dbReference type="InterPro" id="IPR049614">
    <property type="entry name" value="HrpB_DEXH"/>
</dbReference>
<dbReference type="SUPFAM" id="SSF52540">
    <property type="entry name" value="P-loop containing nucleoside triphosphate hydrolases"/>
    <property type="match status" value="1"/>
</dbReference>
<dbReference type="InterPro" id="IPR007502">
    <property type="entry name" value="Helicase-assoc_dom"/>
</dbReference>
<reference evidence="8 9" key="1">
    <citation type="submission" date="2019-03" db="EMBL/GenBank/DDBJ databases">
        <title>Genomic Encyclopedia of Type Strains, Phase IV (KMG-IV): sequencing the most valuable type-strain genomes for metagenomic binning, comparative biology and taxonomic classification.</title>
        <authorList>
            <person name="Goeker M."/>
        </authorList>
    </citation>
    <scope>NUCLEOTIDE SEQUENCE [LARGE SCALE GENOMIC DNA]</scope>
    <source>
        <strain evidence="8 9">DSM 19580</strain>
    </source>
</reference>
<dbReference type="InterPro" id="IPR014001">
    <property type="entry name" value="Helicase_ATP-bd"/>
</dbReference>
<keyword evidence="2" id="KW-0378">Hydrolase</keyword>
<dbReference type="Pfam" id="PF08482">
    <property type="entry name" value="HrpB_C"/>
    <property type="match status" value="1"/>
</dbReference>
<dbReference type="GO" id="GO:0005524">
    <property type="term" value="F:ATP binding"/>
    <property type="evidence" value="ECO:0007669"/>
    <property type="project" value="UniProtKB-KW"/>
</dbReference>
<comment type="caution">
    <text evidence="8">The sequence shown here is derived from an EMBL/GenBank/DDBJ whole genome shotgun (WGS) entry which is preliminary data.</text>
</comment>
<dbReference type="Gene3D" id="1.20.120.1080">
    <property type="match status" value="1"/>
</dbReference>
<dbReference type="InterPro" id="IPR001650">
    <property type="entry name" value="Helicase_C-like"/>
</dbReference>
<feature type="domain" description="Helicase ATP-binding" evidence="6">
    <location>
        <begin position="38"/>
        <end position="201"/>
    </location>
</feature>
<dbReference type="AlphaFoldDB" id="A0A4R3Z262"/>
<dbReference type="InterPro" id="IPR010225">
    <property type="entry name" value="HrpB"/>
</dbReference>
<dbReference type="InterPro" id="IPR013689">
    <property type="entry name" value="RNA_helicase_ATP-dep_HrpB_C"/>
</dbReference>
<sequence length="840" mass="92618">MILFHKEAMLQCPPQNVNPFNGDSVASLPVSAVVEELLDALQRAPQVLLHAPTGAGKSTWLPLEILRRAGLPGKIVMLEPRRLATKNVALRLAAQLSQAPGQAVGYRMRAESRSGAETRLEVVTEGILTRMLQQDPELGGVSLVILDEFHERSLQADLALALLLDVQQGLRADLKILIMSATLDDRRLLDLLPDAPIIRSEGRSFPVERVYHPLPAQARPDAAIASAVCAMLDQHQGSLLLFLPGVAEIHRIQGLMASRIGDDVDLCPLYGALSLEDQQRAIRPSPPGRRKVVLATNIAETSLTIDGISLVADSGLERATEFDARSGLSRLQTRRISQASMIQRAGRAGRLSAGVCWHLYSQSHAERAPEHHQPEILQSDLGGLYLELLLWGCPQVSSLAWIDSPPAPALAAAISLLKTLTALDGEGRLTAAGRAMAQFGCDPRLAAMLYYAGDNRQHRASAALLAAILEEPPRSGSTDLRDHLAQPLPHWQRRARQLAGRSSPRSDLPHTDDGELLQTLLARGFRDRIARRRDADGRYQLACGLGAALSADEALAGMEWLIAPGLLQQSQAPDARIRLAVPLDIDKLIAAFPDWLTISTTMAWDREKGSLRVLRREQLDRLVWREQPQARPSAEVMQQALLNWIEEQGLSVLNWDAPALSLRQRLLCARDWLPEDPWPAVDDAALLAALPRWLMPWLDGVHDVRGLKNVNISQALAGLLDWSSRQRLDSELPSHYTVPTGSRLPIRYQHGQPPVLAVRMQEMFGEKQSPSVAQGRVALVLELLSPAQHPLQITGDLAGFWQGAYRQVQKEMKGRYPKHAWPDNPAEALPTRRTKKYLQR</sequence>
<dbReference type="SMART" id="SM00490">
    <property type="entry name" value="HELICc"/>
    <property type="match status" value="1"/>
</dbReference>
<evidence type="ECO:0000259" key="7">
    <source>
        <dbReference type="PROSITE" id="PS51194"/>
    </source>
</evidence>
<dbReference type="CDD" id="cd17990">
    <property type="entry name" value="DEXHc_HrpB"/>
    <property type="match status" value="1"/>
</dbReference>
<keyword evidence="4" id="KW-0067">ATP-binding</keyword>
<evidence type="ECO:0000256" key="1">
    <source>
        <dbReference type="ARBA" id="ARBA00022741"/>
    </source>
</evidence>
<evidence type="ECO:0000256" key="5">
    <source>
        <dbReference type="SAM" id="MobiDB-lite"/>
    </source>
</evidence>
<evidence type="ECO:0000259" key="6">
    <source>
        <dbReference type="PROSITE" id="PS51192"/>
    </source>
</evidence>
<dbReference type="SMART" id="SM00487">
    <property type="entry name" value="DEXDc"/>
    <property type="match status" value="1"/>
</dbReference>
<dbReference type="PROSITE" id="PS51194">
    <property type="entry name" value="HELICASE_CTER"/>
    <property type="match status" value="1"/>
</dbReference>
<dbReference type="PROSITE" id="PS51192">
    <property type="entry name" value="HELICASE_ATP_BIND_1"/>
    <property type="match status" value="1"/>
</dbReference>
<dbReference type="FunFam" id="3.40.50.300:FF:002125">
    <property type="entry name" value="ATP-dependent helicase HrpB"/>
    <property type="match status" value="1"/>
</dbReference>
<dbReference type="NCBIfam" id="NF008662">
    <property type="entry name" value="PRK11664.1"/>
    <property type="match status" value="1"/>
</dbReference>
<feature type="region of interest" description="Disordered" evidence="5">
    <location>
        <begin position="816"/>
        <end position="840"/>
    </location>
</feature>
<dbReference type="Pfam" id="PF04408">
    <property type="entry name" value="WHD_HA2"/>
    <property type="match status" value="1"/>
</dbReference>
<evidence type="ECO:0000313" key="9">
    <source>
        <dbReference type="Proteomes" id="UP000295719"/>
    </source>
</evidence>
<evidence type="ECO:0000256" key="4">
    <source>
        <dbReference type="ARBA" id="ARBA00022840"/>
    </source>
</evidence>
<dbReference type="Proteomes" id="UP000295719">
    <property type="component" value="Unassembled WGS sequence"/>
</dbReference>
<feature type="region of interest" description="Disordered" evidence="5">
    <location>
        <begin position="492"/>
        <end position="513"/>
    </location>
</feature>
<gene>
    <name evidence="8" type="ORF">EDC52_102538</name>
</gene>
<dbReference type="CDD" id="cd18791">
    <property type="entry name" value="SF2_C_RHA"/>
    <property type="match status" value="1"/>
</dbReference>
<evidence type="ECO:0000256" key="2">
    <source>
        <dbReference type="ARBA" id="ARBA00022801"/>
    </source>
</evidence>
<keyword evidence="1" id="KW-0547">Nucleotide-binding</keyword>
<dbReference type="PANTHER" id="PTHR43519">
    <property type="entry name" value="ATP-DEPENDENT RNA HELICASE HRPB"/>
    <property type="match status" value="1"/>
</dbReference>
<keyword evidence="3 8" id="KW-0347">Helicase</keyword>
<dbReference type="InterPro" id="IPR048333">
    <property type="entry name" value="HA2_WH"/>
</dbReference>
<dbReference type="Pfam" id="PF00270">
    <property type="entry name" value="DEAD"/>
    <property type="match status" value="1"/>
</dbReference>
<dbReference type="NCBIfam" id="TIGR01970">
    <property type="entry name" value="DEAH_box_HrpB"/>
    <property type="match status" value="1"/>
</dbReference>
<dbReference type="Gene3D" id="3.40.50.300">
    <property type="entry name" value="P-loop containing nucleotide triphosphate hydrolases"/>
    <property type="match status" value="2"/>
</dbReference>
<dbReference type="Pfam" id="PF00271">
    <property type="entry name" value="Helicase_C"/>
    <property type="match status" value="1"/>
</dbReference>
<dbReference type="EMBL" id="SMCR01000002">
    <property type="protein sequence ID" value="TCV99196.1"/>
    <property type="molecule type" value="Genomic_DNA"/>
</dbReference>
<dbReference type="SMART" id="SM00847">
    <property type="entry name" value="HA2"/>
    <property type="match status" value="1"/>
</dbReference>
<proteinExistence type="predicted"/>
<dbReference type="InterPro" id="IPR027417">
    <property type="entry name" value="P-loop_NTPase"/>
</dbReference>
<organism evidence="8 9">
    <name type="scientific">Biostraticola tofi</name>
    <dbReference type="NCBI Taxonomy" id="466109"/>
    <lineage>
        <taxon>Bacteria</taxon>
        <taxon>Pseudomonadati</taxon>
        <taxon>Pseudomonadota</taxon>
        <taxon>Gammaproteobacteria</taxon>
        <taxon>Enterobacterales</taxon>
        <taxon>Bruguierivoracaceae</taxon>
        <taxon>Biostraticola</taxon>
    </lineage>
</organism>
<evidence type="ECO:0000256" key="3">
    <source>
        <dbReference type="ARBA" id="ARBA00022806"/>
    </source>
</evidence>
<dbReference type="PANTHER" id="PTHR43519:SF1">
    <property type="entry name" value="ATP-DEPENDENT RNA HELICASE HRPB"/>
    <property type="match status" value="1"/>
</dbReference>
<protein>
    <submittedName>
        <fullName evidence="8">ATP-dependent helicase HrpB</fullName>
    </submittedName>
</protein>
<keyword evidence="9" id="KW-1185">Reference proteome</keyword>
<dbReference type="InterPro" id="IPR011545">
    <property type="entry name" value="DEAD/DEAH_box_helicase_dom"/>
</dbReference>
<name>A0A4R3Z262_9GAMM</name>
<dbReference type="GO" id="GO:0004386">
    <property type="term" value="F:helicase activity"/>
    <property type="evidence" value="ECO:0007669"/>
    <property type="project" value="UniProtKB-KW"/>
</dbReference>